<accession>A0A928YRZ7</accession>
<protein>
    <submittedName>
        <fullName evidence="2">Glycosyltransferase family 2 protein</fullName>
    </submittedName>
</protein>
<dbReference type="CDD" id="cd04179">
    <property type="entry name" value="DPM_DPG-synthase_like"/>
    <property type="match status" value="1"/>
</dbReference>
<dbReference type="Gene3D" id="3.90.550.10">
    <property type="entry name" value="Spore Coat Polysaccharide Biosynthesis Protein SpsA, Chain A"/>
    <property type="match status" value="1"/>
</dbReference>
<dbReference type="EMBL" id="PRDL01000001">
    <property type="protein sequence ID" value="MBE8715871.1"/>
    <property type="molecule type" value="Genomic_DNA"/>
</dbReference>
<evidence type="ECO:0000313" key="3">
    <source>
        <dbReference type="Proteomes" id="UP000652567"/>
    </source>
</evidence>
<organism evidence="2 3">
    <name type="scientific">Cellvibrio polysaccharolyticus</name>
    <dbReference type="NCBI Taxonomy" id="2082724"/>
    <lineage>
        <taxon>Bacteria</taxon>
        <taxon>Pseudomonadati</taxon>
        <taxon>Pseudomonadota</taxon>
        <taxon>Gammaproteobacteria</taxon>
        <taxon>Cellvibrionales</taxon>
        <taxon>Cellvibrionaceae</taxon>
        <taxon>Cellvibrio</taxon>
    </lineage>
</organism>
<dbReference type="Proteomes" id="UP000652567">
    <property type="component" value="Unassembled WGS sequence"/>
</dbReference>
<reference evidence="2" key="1">
    <citation type="submission" date="2018-07" db="EMBL/GenBank/DDBJ databases">
        <title>Genome assembly of strain Ka43.</title>
        <authorList>
            <person name="Kukolya J."/>
            <person name="Nagy I."/>
            <person name="Horvath B."/>
            <person name="Toth A."/>
        </authorList>
    </citation>
    <scope>NUCLEOTIDE SEQUENCE</scope>
    <source>
        <strain evidence="2">KB43</strain>
    </source>
</reference>
<dbReference type="AlphaFoldDB" id="A0A928YRZ7"/>
<proteinExistence type="predicted"/>
<gene>
    <name evidence="2" type="ORF">C4F51_01545</name>
</gene>
<sequence length="259" mass="29144">MSSLADYRPCVVIPVYQHARFLAPLLDRIGQLGLPCVLVNDGGNAEESALLQQLATRPNVFLQEQFPNQGKGAAVFAGFRYARAQGFSHAVQIDADGQHRVDDIPRLLAASCAEPGALVTGIPQYDQSVPKHRLYARYITHFWVWVETLSFTIRDSMCGFRVYPLADTLAVVEHTRMGRRMDFDTEIVVRLYWRGLPVISIPTPVTYPEDGISNFRPLHDNLLICWMHTRLVFGMLLRSPVLIGRKLSRKRKPGVSKAS</sequence>
<dbReference type="Pfam" id="PF00535">
    <property type="entry name" value="Glycos_transf_2"/>
    <property type="match status" value="1"/>
</dbReference>
<dbReference type="SUPFAM" id="SSF53448">
    <property type="entry name" value="Nucleotide-diphospho-sugar transferases"/>
    <property type="match status" value="1"/>
</dbReference>
<dbReference type="InterPro" id="IPR001173">
    <property type="entry name" value="Glyco_trans_2-like"/>
</dbReference>
<comment type="caution">
    <text evidence="2">The sequence shown here is derived from an EMBL/GenBank/DDBJ whole genome shotgun (WGS) entry which is preliminary data.</text>
</comment>
<dbReference type="RefSeq" id="WP_193906548.1">
    <property type="nucleotide sequence ID" value="NZ_PRDL01000001.1"/>
</dbReference>
<evidence type="ECO:0000259" key="1">
    <source>
        <dbReference type="Pfam" id="PF00535"/>
    </source>
</evidence>
<feature type="domain" description="Glycosyltransferase 2-like" evidence="1">
    <location>
        <begin position="10"/>
        <end position="145"/>
    </location>
</feature>
<evidence type="ECO:0000313" key="2">
    <source>
        <dbReference type="EMBL" id="MBE8715871.1"/>
    </source>
</evidence>
<dbReference type="PANTHER" id="PTHR10859">
    <property type="entry name" value="GLYCOSYL TRANSFERASE"/>
    <property type="match status" value="1"/>
</dbReference>
<name>A0A928YRZ7_9GAMM</name>
<dbReference type="InterPro" id="IPR029044">
    <property type="entry name" value="Nucleotide-diphossugar_trans"/>
</dbReference>
<dbReference type="GO" id="GO:0006487">
    <property type="term" value="P:protein N-linked glycosylation"/>
    <property type="evidence" value="ECO:0007669"/>
    <property type="project" value="TreeGrafter"/>
</dbReference>
<dbReference type="PANTHER" id="PTHR10859:SF91">
    <property type="entry name" value="DOLICHYL-PHOSPHATE BETA-GLUCOSYLTRANSFERASE"/>
    <property type="match status" value="1"/>
</dbReference>
<keyword evidence="3" id="KW-1185">Reference proteome</keyword>